<dbReference type="AlphaFoldDB" id="A0A6G1BP11"/>
<name>A0A6G1BP11_9ORYZ</name>
<dbReference type="GO" id="GO:0005829">
    <property type="term" value="C:cytosol"/>
    <property type="evidence" value="ECO:0007669"/>
    <property type="project" value="TreeGrafter"/>
</dbReference>
<evidence type="ECO:0000256" key="2">
    <source>
        <dbReference type="PIRSR" id="PIRSR613078-1"/>
    </source>
</evidence>
<accession>A0A6G1BP11</accession>
<dbReference type="InterPro" id="IPR013078">
    <property type="entry name" value="His_Pase_superF_clade-1"/>
</dbReference>
<protein>
    <submittedName>
        <fullName evidence="5">Uncharacterized protein</fullName>
    </submittedName>
</protein>
<keyword evidence="6" id="KW-1185">Reference proteome</keyword>
<dbReference type="PROSITE" id="PS00175">
    <property type="entry name" value="PG_MUTASE"/>
    <property type="match status" value="1"/>
</dbReference>
<evidence type="ECO:0000256" key="4">
    <source>
        <dbReference type="PIRSR" id="PIRSR613078-3"/>
    </source>
</evidence>
<dbReference type="SUPFAM" id="SSF53254">
    <property type="entry name" value="Phosphoglycerate mutase-like"/>
    <property type="match status" value="1"/>
</dbReference>
<organism evidence="5 6">
    <name type="scientific">Oryza meyeriana var. granulata</name>
    <dbReference type="NCBI Taxonomy" id="110450"/>
    <lineage>
        <taxon>Eukaryota</taxon>
        <taxon>Viridiplantae</taxon>
        <taxon>Streptophyta</taxon>
        <taxon>Embryophyta</taxon>
        <taxon>Tracheophyta</taxon>
        <taxon>Spermatophyta</taxon>
        <taxon>Magnoliopsida</taxon>
        <taxon>Liliopsida</taxon>
        <taxon>Poales</taxon>
        <taxon>Poaceae</taxon>
        <taxon>BOP clade</taxon>
        <taxon>Oryzoideae</taxon>
        <taxon>Oryzeae</taxon>
        <taxon>Oryzinae</taxon>
        <taxon>Oryza</taxon>
        <taxon>Oryza meyeriana</taxon>
    </lineage>
</organism>
<dbReference type="Proteomes" id="UP000479710">
    <property type="component" value="Unassembled WGS sequence"/>
</dbReference>
<feature type="binding site" evidence="3">
    <location>
        <begin position="79"/>
        <end position="86"/>
    </location>
    <ligand>
        <name>substrate</name>
    </ligand>
</feature>
<evidence type="ECO:0000256" key="3">
    <source>
        <dbReference type="PIRSR" id="PIRSR613078-2"/>
    </source>
</evidence>
<dbReference type="SMART" id="SM00855">
    <property type="entry name" value="PGAM"/>
    <property type="match status" value="1"/>
</dbReference>
<dbReference type="CDD" id="cd07067">
    <property type="entry name" value="HP_PGM_like"/>
    <property type="match status" value="1"/>
</dbReference>
<gene>
    <name evidence="5" type="ORF">E2562_037682</name>
</gene>
<dbReference type="GO" id="GO:0016791">
    <property type="term" value="F:phosphatase activity"/>
    <property type="evidence" value="ECO:0007669"/>
    <property type="project" value="TreeGrafter"/>
</dbReference>
<evidence type="ECO:0000313" key="6">
    <source>
        <dbReference type="Proteomes" id="UP000479710"/>
    </source>
</evidence>
<feature type="site" description="Transition state stabilizer" evidence="4">
    <location>
        <position position="233"/>
    </location>
</feature>
<proteinExistence type="inferred from homology"/>
<feature type="active site" description="Proton donor/acceptor" evidence="2">
    <location>
        <position position="155"/>
    </location>
</feature>
<comment type="caution">
    <text evidence="5">The sequence shown here is derived from an EMBL/GenBank/DDBJ whole genome shotgun (WGS) entry which is preliminary data.</text>
</comment>
<dbReference type="FunFam" id="3.40.50.1240:FF:000029">
    <property type="entry name" value="Phosphoglycerate mutase-like protein 4"/>
    <property type="match status" value="1"/>
</dbReference>
<feature type="active site" description="Tele-phosphohistidine intermediate" evidence="2">
    <location>
        <position position="80"/>
    </location>
</feature>
<dbReference type="InterPro" id="IPR029033">
    <property type="entry name" value="His_PPase_superfam"/>
</dbReference>
<dbReference type="PANTHER" id="PTHR48100:SF28">
    <property type="entry name" value="OS10G0344800 PROTEIN"/>
    <property type="match status" value="1"/>
</dbReference>
<dbReference type="InterPro" id="IPR050275">
    <property type="entry name" value="PGM_Phosphatase"/>
</dbReference>
<dbReference type="PANTHER" id="PTHR48100">
    <property type="entry name" value="BROAD-SPECIFICITY PHOSPHATASE YOR283W-RELATED"/>
    <property type="match status" value="1"/>
</dbReference>
<comment type="similarity">
    <text evidence="1">Belongs to the phosphoglycerate mutase family.</text>
</comment>
<dbReference type="Pfam" id="PF00300">
    <property type="entry name" value="His_Phos_1"/>
    <property type="match status" value="1"/>
</dbReference>
<dbReference type="Gene3D" id="3.40.50.1240">
    <property type="entry name" value="Phosphoglycerate mutase-like"/>
    <property type="match status" value="1"/>
</dbReference>
<sequence>MQVTVRPSTQAAAPGRRRLLIAGALRPISPATAAIRYPLVPLACGCCYQASAVTMAKAMAPTLSHDGEGDRFVELVVVRHGETSWNASHIVQGQMDPELNEIGKQQAVVVARRLSREARPAAIYSSDLKRAAVTAEIIARACDVSNLVLTEALRERHMGYLQGLTWNDAVNKSPGVFKDFANFELKKGLDFDDRNQELAGGGESLNQLSERCISYLNKVSQNHIGERVIVVSHGAAILELCRHTDPPNSSVRRKIPNTSLNIFLISVVTGRWILERCGDVSHLSENGFLENAFGGDGASA</sequence>
<dbReference type="InterPro" id="IPR001345">
    <property type="entry name" value="PG/BPGM_mutase_AS"/>
</dbReference>
<dbReference type="OrthoDB" id="667448at2759"/>
<dbReference type="EMBL" id="SPHZ02000012">
    <property type="protein sequence ID" value="KAF0890115.1"/>
    <property type="molecule type" value="Genomic_DNA"/>
</dbReference>
<reference evidence="5 6" key="1">
    <citation type="submission" date="2019-11" db="EMBL/GenBank/DDBJ databases">
        <title>Whole genome sequence of Oryza granulata.</title>
        <authorList>
            <person name="Li W."/>
        </authorList>
    </citation>
    <scope>NUCLEOTIDE SEQUENCE [LARGE SCALE GENOMIC DNA]</scope>
    <source>
        <strain evidence="6">cv. Menghai</strain>
        <tissue evidence="5">Leaf</tissue>
    </source>
</reference>
<feature type="binding site" evidence="3">
    <location>
        <position position="130"/>
    </location>
    <ligand>
        <name>substrate</name>
    </ligand>
</feature>
<evidence type="ECO:0000313" key="5">
    <source>
        <dbReference type="EMBL" id="KAF0890115.1"/>
    </source>
</evidence>
<evidence type="ECO:0000256" key="1">
    <source>
        <dbReference type="ARBA" id="ARBA00038362"/>
    </source>
</evidence>